<protein>
    <submittedName>
        <fullName evidence="1">Uncharacterized protein</fullName>
    </submittedName>
</protein>
<dbReference type="EMBL" id="JAEAOA010000627">
    <property type="protein sequence ID" value="KAK3599337.1"/>
    <property type="molecule type" value="Genomic_DNA"/>
</dbReference>
<evidence type="ECO:0000313" key="1">
    <source>
        <dbReference type="EMBL" id="KAK3599337.1"/>
    </source>
</evidence>
<organism evidence="1 2">
    <name type="scientific">Potamilus streckersoni</name>
    <dbReference type="NCBI Taxonomy" id="2493646"/>
    <lineage>
        <taxon>Eukaryota</taxon>
        <taxon>Metazoa</taxon>
        <taxon>Spiralia</taxon>
        <taxon>Lophotrochozoa</taxon>
        <taxon>Mollusca</taxon>
        <taxon>Bivalvia</taxon>
        <taxon>Autobranchia</taxon>
        <taxon>Heteroconchia</taxon>
        <taxon>Palaeoheterodonta</taxon>
        <taxon>Unionida</taxon>
        <taxon>Unionoidea</taxon>
        <taxon>Unionidae</taxon>
        <taxon>Ambleminae</taxon>
        <taxon>Lampsilini</taxon>
        <taxon>Potamilus</taxon>
    </lineage>
</organism>
<reference evidence="1" key="3">
    <citation type="submission" date="2023-05" db="EMBL/GenBank/DDBJ databases">
        <authorList>
            <person name="Smith C.H."/>
        </authorList>
    </citation>
    <scope>NUCLEOTIDE SEQUENCE</scope>
    <source>
        <strain evidence="1">CHS0354</strain>
        <tissue evidence="1">Mantle</tissue>
    </source>
</reference>
<reference evidence="1" key="2">
    <citation type="journal article" date="2021" name="Genome Biol. Evol.">
        <title>Developing a high-quality reference genome for a parasitic bivalve with doubly uniparental inheritance (Bivalvia: Unionida).</title>
        <authorList>
            <person name="Smith C.H."/>
        </authorList>
    </citation>
    <scope>NUCLEOTIDE SEQUENCE</scope>
    <source>
        <strain evidence="1">CHS0354</strain>
        <tissue evidence="1">Mantle</tissue>
    </source>
</reference>
<gene>
    <name evidence="1" type="ORF">CHS0354_009827</name>
</gene>
<sequence>MQQYQLDEQITSGIEYLETKERPFENVEVPTYHESRKDIEKPIRINSLIAPEIGSHFANFTLFNR</sequence>
<dbReference type="Proteomes" id="UP001195483">
    <property type="component" value="Unassembled WGS sequence"/>
</dbReference>
<name>A0AAE0SWG0_9BIVA</name>
<reference evidence="1" key="1">
    <citation type="journal article" date="2021" name="Genome Biol. Evol.">
        <title>A High-Quality Reference Genome for a Parasitic Bivalve with Doubly Uniparental Inheritance (Bivalvia: Unionida).</title>
        <authorList>
            <person name="Smith C.H."/>
        </authorList>
    </citation>
    <scope>NUCLEOTIDE SEQUENCE</scope>
    <source>
        <strain evidence="1">CHS0354</strain>
    </source>
</reference>
<comment type="caution">
    <text evidence="1">The sequence shown here is derived from an EMBL/GenBank/DDBJ whole genome shotgun (WGS) entry which is preliminary data.</text>
</comment>
<proteinExistence type="predicted"/>
<dbReference type="AlphaFoldDB" id="A0AAE0SWG0"/>
<evidence type="ECO:0000313" key="2">
    <source>
        <dbReference type="Proteomes" id="UP001195483"/>
    </source>
</evidence>
<keyword evidence="2" id="KW-1185">Reference proteome</keyword>
<accession>A0AAE0SWG0</accession>
<feature type="non-terminal residue" evidence="1">
    <location>
        <position position="1"/>
    </location>
</feature>